<evidence type="ECO:0000313" key="8">
    <source>
        <dbReference type="EMBL" id="KAG8451844.1"/>
    </source>
</evidence>
<dbReference type="FunFam" id="2.30.110.10:FF:000004">
    <property type="entry name" value="Cellular repressor of E1A-stimulated genes 1"/>
    <property type="match status" value="1"/>
</dbReference>
<evidence type="ECO:0000259" key="7">
    <source>
        <dbReference type="Pfam" id="PF13883"/>
    </source>
</evidence>
<keyword evidence="4 6" id="KW-0732">Signal</keyword>
<dbReference type="EMBL" id="JAACNH010000002">
    <property type="protein sequence ID" value="KAG8451844.1"/>
    <property type="molecule type" value="Genomic_DNA"/>
</dbReference>
<evidence type="ECO:0000256" key="3">
    <source>
        <dbReference type="ARBA" id="ARBA00022525"/>
    </source>
</evidence>
<dbReference type="SUPFAM" id="SSF50475">
    <property type="entry name" value="FMN-binding split barrel"/>
    <property type="match status" value="1"/>
</dbReference>
<dbReference type="PANTHER" id="PTHR13343">
    <property type="entry name" value="CREG1 PROTEIN"/>
    <property type="match status" value="1"/>
</dbReference>
<keyword evidence="5" id="KW-0325">Glycoprotein</keyword>
<dbReference type="InterPro" id="IPR055343">
    <property type="entry name" value="CREG_beta-barrel"/>
</dbReference>
<gene>
    <name evidence="8" type="ORF">GDO86_003872</name>
</gene>
<dbReference type="OrthoDB" id="9869319at2759"/>
<feature type="signal peptide" evidence="6">
    <location>
        <begin position="1"/>
        <end position="29"/>
    </location>
</feature>
<comment type="similarity">
    <text evidence="2">Belongs to the CREG family.</text>
</comment>
<feature type="chain" id="PRO_5035784187" description="CREG-like beta-barrel domain-containing protein" evidence="6">
    <location>
        <begin position="30"/>
        <end position="292"/>
    </location>
</feature>
<comment type="subcellular location">
    <subcellularLocation>
        <location evidence="1">Secreted</location>
    </subcellularLocation>
</comment>
<sequence>MSVFFFDTRAFAAYLLFLLTCWWLQSVHSYVIVNSVSWSVTNEVEEELDSSSTEDVLPSLLEDPISMWKQSYPGSPYKLDREIRSRPGPDISKQIYSPSRMFSYKRESNMGTESPSPHTPTDIQQKWATSARALVHQSKWGFLATVSTVESIPGIPFGQVLLSCDGTGEKSTGDPFFYINPKAGFVSDLQTNPVASMTFTNLSNDACRKVIIEAEDPQIVALTLIGQMVTVAPKEADFVKNVLFSRNPLLRKWSQNNSWLVMKVKTEHVFLTDCYGQTFSIKQEDYYQAPSV</sequence>
<dbReference type="GO" id="GO:0005615">
    <property type="term" value="C:extracellular space"/>
    <property type="evidence" value="ECO:0007669"/>
    <property type="project" value="TreeGrafter"/>
</dbReference>
<keyword evidence="3" id="KW-0964">Secreted</keyword>
<organism evidence="8 9">
    <name type="scientific">Hymenochirus boettgeri</name>
    <name type="common">Congo dwarf clawed frog</name>
    <dbReference type="NCBI Taxonomy" id="247094"/>
    <lineage>
        <taxon>Eukaryota</taxon>
        <taxon>Metazoa</taxon>
        <taxon>Chordata</taxon>
        <taxon>Craniata</taxon>
        <taxon>Vertebrata</taxon>
        <taxon>Euteleostomi</taxon>
        <taxon>Amphibia</taxon>
        <taxon>Batrachia</taxon>
        <taxon>Anura</taxon>
        <taxon>Pipoidea</taxon>
        <taxon>Pipidae</taxon>
        <taxon>Pipinae</taxon>
        <taxon>Hymenochirus</taxon>
    </lineage>
</organism>
<evidence type="ECO:0000256" key="5">
    <source>
        <dbReference type="ARBA" id="ARBA00023180"/>
    </source>
</evidence>
<dbReference type="Proteomes" id="UP000812440">
    <property type="component" value="Chromosome 2"/>
</dbReference>
<evidence type="ECO:0000256" key="6">
    <source>
        <dbReference type="SAM" id="SignalP"/>
    </source>
</evidence>
<evidence type="ECO:0000256" key="2">
    <source>
        <dbReference type="ARBA" id="ARBA00009230"/>
    </source>
</evidence>
<evidence type="ECO:0000256" key="4">
    <source>
        <dbReference type="ARBA" id="ARBA00022729"/>
    </source>
</evidence>
<accession>A0A8T2K7P7</accession>
<dbReference type="Gene3D" id="2.30.110.10">
    <property type="entry name" value="Electron Transport, Fmn-binding Protein, Chain A"/>
    <property type="match status" value="1"/>
</dbReference>
<name>A0A8T2K7P7_9PIPI</name>
<dbReference type="GO" id="GO:0005737">
    <property type="term" value="C:cytoplasm"/>
    <property type="evidence" value="ECO:0007669"/>
    <property type="project" value="UniProtKB-ARBA"/>
</dbReference>
<dbReference type="InterPro" id="IPR012349">
    <property type="entry name" value="Split_barrel_FMN-bd"/>
</dbReference>
<dbReference type="Pfam" id="PF13883">
    <property type="entry name" value="CREG_beta-barrel"/>
    <property type="match status" value="1"/>
</dbReference>
<evidence type="ECO:0000313" key="9">
    <source>
        <dbReference type="Proteomes" id="UP000812440"/>
    </source>
</evidence>
<proteinExistence type="inferred from homology"/>
<dbReference type="GO" id="GO:0012505">
    <property type="term" value="C:endomembrane system"/>
    <property type="evidence" value="ECO:0007669"/>
    <property type="project" value="UniProtKB-ARBA"/>
</dbReference>
<reference evidence="8" key="1">
    <citation type="thesis" date="2020" institute="ProQuest LLC" country="789 East Eisenhower Parkway, Ann Arbor, MI, USA">
        <title>Comparative Genomics and Chromosome Evolution.</title>
        <authorList>
            <person name="Mudd A.B."/>
        </authorList>
    </citation>
    <scope>NUCLEOTIDE SEQUENCE</scope>
    <source>
        <strain evidence="8">Female2</strain>
        <tissue evidence="8">Blood</tissue>
    </source>
</reference>
<comment type="caution">
    <text evidence="8">The sequence shown here is derived from an EMBL/GenBank/DDBJ whole genome shotgun (WGS) entry which is preliminary data.</text>
</comment>
<dbReference type="AlphaFoldDB" id="A0A8T2K7P7"/>
<keyword evidence="9" id="KW-1185">Reference proteome</keyword>
<evidence type="ECO:0000256" key="1">
    <source>
        <dbReference type="ARBA" id="ARBA00004613"/>
    </source>
</evidence>
<feature type="domain" description="CREG-like beta-barrel" evidence="7">
    <location>
        <begin position="126"/>
        <end position="288"/>
    </location>
</feature>
<protein>
    <recommendedName>
        <fullName evidence="7">CREG-like beta-barrel domain-containing protein</fullName>
    </recommendedName>
</protein>
<dbReference type="PANTHER" id="PTHR13343:SF15">
    <property type="entry name" value="PROTEIN CREG2"/>
    <property type="match status" value="1"/>
</dbReference>